<organism evidence="9 10">
    <name type="scientific">Streptomyces polyasparticus</name>
    <dbReference type="NCBI Taxonomy" id="2767826"/>
    <lineage>
        <taxon>Bacteria</taxon>
        <taxon>Bacillati</taxon>
        <taxon>Actinomycetota</taxon>
        <taxon>Actinomycetes</taxon>
        <taxon>Kitasatosporales</taxon>
        <taxon>Streptomycetaceae</taxon>
        <taxon>Streptomyces</taxon>
    </lineage>
</organism>
<feature type="active site" description="Charge relay system" evidence="5">
    <location>
        <position position="437"/>
    </location>
</feature>
<dbReference type="EMBL" id="JACTVJ010000048">
    <property type="protein sequence ID" value="MBC9719558.1"/>
    <property type="molecule type" value="Genomic_DNA"/>
</dbReference>
<dbReference type="RefSeq" id="WP_187819962.1">
    <property type="nucleotide sequence ID" value="NZ_JACTVJ010000048.1"/>
</dbReference>
<evidence type="ECO:0000256" key="2">
    <source>
        <dbReference type="ARBA" id="ARBA00022670"/>
    </source>
</evidence>
<keyword evidence="3 5" id="KW-0378">Hydrolase</keyword>
<dbReference type="InterPro" id="IPR022398">
    <property type="entry name" value="Peptidase_S8_His-AS"/>
</dbReference>
<dbReference type="PROSITE" id="PS00137">
    <property type="entry name" value="SUBTILASE_HIS"/>
    <property type="match status" value="1"/>
</dbReference>
<sequence>MTSIPRRRSVLAATATAAALGAGLLAPATANAETAGATSAPRPAGGTSYDITLITGDVVHYTDLPGKNDIVTVDRAEGATGGVEVQTYGDQTYVLPSEAMGLLATDKLDKRLFNVTQLAKMGYDDAKSVGIPVIAVAPKAKSAKAPAAPKGAKAVRTLGSIDATALKADKKQARAFWQDVTAGAKTLDAGLGKIWLDGKVKASLAESVPQINAPQAWAKGYDGKGTKVAVLDTGVDPAHPDVKDRIAGTRSFVPGEEVTDGHGHGTHVASTVAGSGAAADGKYKGVAPGTDLLIGKVLADTGYGDESWIVAGMEWAKAQGADVVSMSLGGGPDDGDSPEAQAVNALSANGGPLFVIAAGNAGGEGTVATPGSARDALTVAAVSKTDVRASFSSMGPLTGSYALKPDISAPGVDIWAAASQAVPGWTGGMYRKMSGTSMATPHVAGAAAILKQRHPDWDGQRIKHALMSTSKQLAKYPPYAMGTGRLDVLNAVDTTIEATGSVDAAVYKWPHEGAAASERKITYRNTGSADVTLDLALSTQDAACSLSESTLTVPAGGAAVVTLTLDPTNVPVDSKFSGQVTATDAATGTVAAHTGFALYKERELYDVTFKLVGRDGKPASDTIGMTYEGADGPWLLDVDGERTLRVPPGNYTAWSSFEIPGSRADSRARVVLTSPENPVTGDTTITLDASKARRVATTTQRETENDQTILDFRRTYTSGAGFSGSVVLPLENDELYTSPTKPVTKGEFGLTTRWFQREKFLDAETGDGRNVELAGQVGTAFKDGVSSLKTVYAGKGAATDYAGLNARGKAVLVTRSTEVDALTRAKAATDASAAMLITVNDGQGRAFDSHTPKDGSSQSLTIASVMRLDGERLIAEAKSGRGTLNIRQKRFPDYQYDLARVYDGSVPDRTLDYSPAHEELAKVTNSFYGDKQAPGYGGRCFQSGRGSCTGYRGLESYPGVRTDYVTPPPAGGRWQETHAIRFAASGSSDLDEIDVDQRFQAGVNHSEHWFKPITAPRIGGSTWLPFRQQDNKLAFNIPMWAGSGAGHVGAMQKTTYSANKLAVYQGDTLLKTFNGSSGTVADVSPERLPYRLVATGTRDAKVWKTSVSTRTEWGFVSGAIPAGDSDPWQEDLDLLNLTYDISTDLAGDVRGGHRVDLGLGSVSWSGGVHATRAALQVSYDDGTTWQPATATKLADGKWAAAFTPPDTPGGFVSLRTTTESSDGHSVTQEVIRAFGLK</sequence>
<dbReference type="PROSITE" id="PS00136">
    <property type="entry name" value="SUBTILASE_ASP"/>
    <property type="match status" value="1"/>
</dbReference>
<feature type="active site" description="Charge relay system" evidence="5">
    <location>
        <position position="264"/>
    </location>
</feature>
<dbReference type="InterPro" id="IPR015500">
    <property type="entry name" value="Peptidase_S8_subtilisin-rel"/>
</dbReference>
<dbReference type="PROSITE" id="PS51892">
    <property type="entry name" value="SUBTILASE"/>
    <property type="match status" value="1"/>
</dbReference>
<comment type="caution">
    <text evidence="9">The sequence shown here is derived from an EMBL/GenBank/DDBJ whole genome shotgun (WGS) entry which is preliminary data.</text>
</comment>
<dbReference type="PANTHER" id="PTHR43806">
    <property type="entry name" value="PEPTIDASE S8"/>
    <property type="match status" value="1"/>
</dbReference>
<dbReference type="Gene3D" id="2.60.40.10">
    <property type="entry name" value="Immunoglobulins"/>
    <property type="match status" value="1"/>
</dbReference>
<protein>
    <submittedName>
        <fullName evidence="9">S8 family serine peptidase</fullName>
    </submittedName>
</protein>
<evidence type="ECO:0000313" key="10">
    <source>
        <dbReference type="Proteomes" id="UP000642284"/>
    </source>
</evidence>
<accession>A0ABR7SZ63</accession>
<dbReference type="PANTHER" id="PTHR43806:SF11">
    <property type="entry name" value="CEREVISIN-RELATED"/>
    <property type="match status" value="1"/>
</dbReference>
<dbReference type="Pfam" id="PF00082">
    <property type="entry name" value="Peptidase_S8"/>
    <property type="match status" value="1"/>
</dbReference>
<comment type="similarity">
    <text evidence="1 5 6">Belongs to the peptidase S8 family.</text>
</comment>
<dbReference type="PROSITE" id="PS00138">
    <property type="entry name" value="SUBTILASE_SER"/>
    <property type="match status" value="1"/>
</dbReference>
<dbReference type="InterPro" id="IPR006311">
    <property type="entry name" value="TAT_signal"/>
</dbReference>
<dbReference type="InterPro" id="IPR000209">
    <property type="entry name" value="Peptidase_S8/S53_dom"/>
</dbReference>
<proteinExistence type="inferred from homology"/>
<keyword evidence="4 5" id="KW-0720">Serine protease</keyword>
<evidence type="ECO:0000313" key="9">
    <source>
        <dbReference type="EMBL" id="MBC9719558.1"/>
    </source>
</evidence>
<evidence type="ECO:0000256" key="3">
    <source>
        <dbReference type="ARBA" id="ARBA00022801"/>
    </source>
</evidence>
<gene>
    <name evidence="9" type="ORF">H9Y04_44425</name>
</gene>
<dbReference type="InterPro" id="IPR050131">
    <property type="entry name" value="Peptidase_S8_subtilisin-like"/>
</dbReference>
<dbReference type="Gene3D" id="3.50.30.30">
    <property type="match status" value="1"/>
</dbReference>
<keyword evidence="2 5" id="KW-0645">Protease</keyword>
<evidence type="ECO:0000256" key="5">
    <source>
        <dbReference type="PROSITE-ProRule" id="PRU01240"/>
    </source>
</evidence>
<dbReference type="InterPro" id="IPR013783">
    <property type="entry name" value="Ig-like_fold"/>
</dbReference>
<keyword evidence="10" id="KW-1185">Reference proteome</keyword>
<keyword evidence="7" id="KW-0732">Signal</keyword>
<evidence type="ECO:0000256" key="1">
    <source>
        <dbReference type="ARBA" id="ARBA00011073"/>
    </source>
</evidence>
<dbReference type="InterPro" id="IPR036852">
    <property type="entry name" value="Peptidase_S8/S53_dom_sf"/>
</dbReference>
<dbReference type="SUPFAM" id="SSF52743">
    <property type="entry name" value="Subtilisin-like"/>
    <property type="match status" value="1"/>
</dbReference>
<dbReference type="PROSITE" id="PS51318">
    <property type="entry name" value="TAT"/>
    <property type="match status" value="1"/>
</dbReference>
<feature type="chain" id="PRO_5046697286" evidence="7">
    <location>
        <begin position="33"/>
        <end position="1237"/>
    </location>
</feature>
<dbReference type="InterPro" id="IPR023827">
    <property type="entry name" value="Peptidase_S8_Asp-AS"/>
</dbReference>
<feature type="active site" description="Charge relay system" evidence="5">
    <location>
        <position position="232"/>
    </location>
</feature>
<evidence type="ECO:0000256" key="7">
    <source>
        <dbReference type="SAM" id="SignalP"/>
    </source>
</evidence>
<feature type="signal peptide" evidence="7">
    <location>
        <begin position="1"/>
        <end position="32"/>
    </location>
</feature>
<reference evidence="9 10" key="1">
    <citation type="submission" date="2020-08" db="EMBL/GenBank/DDBJ databases">
        <title>Genemic of Streptomyces polyaspartic.</title>
        <authorList>
            <person name="Liu W."/>
        </authorList>
    </citation>
    <scope>NUCLEOTIDE SEQUENCE [LARGE SCALE GENOMIC DNA]</scope>
    <source>
        <strain evidence="9 10">TRM66268-LWL</strain>
    </source>
</reference>
<dbReference type="Proteomes" id="UP000642284">
    <property type="component" value="Unassembled WGS sequence"/>
</dbReference>
<dbReference type="PRINTS" id="PR00723">
    <property type="entry name" value="SUBTILISIN"/>
</dbReference>
<dbReference type="Gene3D" id="3.40.50.200">
    <property type="entry name" value="Peptidase S8/S53 domain"/>
    <property type="match status" value="1"/>
</dbReference>
<name>A0ABR7SZ63_9ACTN</name>
<evidence type="ECO:0000256" key="6">
    <source>
        <dbReference type="RuleBase" id="RU003355"/>
    </source>
</evidence>
<evidence type="ECO:0000259" key="8">
    <source>
        <dbReference type="Pfam" id="PF00082"/>
    </source>
</evidence>
<evidence type="ECO:0000256" key="4">
    <source>
        <dbReference type="ARBA" id="ARBA00022825"/>
    </source>
</evidence>
<feature type="domain" description="Peptidase S8/S53" evidence="8">
    <location>
        <begin position="223"/>
        <end position="473"/>
    </location>
</feature>
<dbReference type="InterPro" id="IPR023828">
    <property type="entry name" value="Peptidase_S8_Ser-AS"/>
</dbReference>